<reference evidence="3 4" key="1">
    <citation type="submission" date="2014-04" db="EMBL/GenBank/DDBJ databases">
        <authorList>
            <consortium name="DOE Joint Genome Institute"/>
            <person name="Kuo A."/>
            <person name="Zuccaro A."/>
            <person name="Kohler A."/>
            <person name="Nagy L.G."/>
            <person name="Floudas D."/>
            <person name="Copeland A."/>
            <person name="Barry K.W."/>
            <person name="Cichocki N."/>
            <person name="Veneault-Fourrey C."/>
            <person name="LaButti K."/>
            <person name="Lindquist E.A."/>
            <person name="Lipzen A."/>
            <person name="Lundell T."/>
            <person name="Morin E."/>
            <person name="Murat C."/>
            <person name="Sun H."/>
            <person name="Tunlid A."/>
            <person name="Henrissat B."/>
            <person name="Grigoriev I.V."/>
            <person name="Hibbett D.S."/>
            <person name="Martin F."/>
            <person name="Nordberg H.P."/>
            <person name="Cantor M.N."/>
            <person name="Hua S.X."/>
        </authorList>
    </citation>
    <scope>NUCLEOTIDE SEQUENCE [LARGE SCALE GENOMIC DNA]</scope>
    <source>
        <strain evidence="3 4">MAFF 305830</strain>
    </source>
</reference>
<evidence type="ECO:0000259" key="2">
    <source>
        <dbReference type="PROSITE" id="PS50010"/>
    </source>
</evidence>
<organism evidence="3 4">
    <name type="scientific">Serendipita vermifera MAFF 305830</name>
    <dbReference type="NCBI Taxonomy" id="933852"/>
    <lineage>
        <taxon>Eukaryota</taxon>
        <taxon>Fungi</taxon>
        <taxon>Dikarya</taxon>
        <taxon>Basidiomycota</taxon>
        <taxon>Agaricomycotina</taxon>
        <taxon>Agaricomycetes</taxon>
        <taxon>Sebacinales</taxon>
        <taxon>Serendipitaceae</taxon>
        <taxon>Serendipita</taxon>
    </lineage>
</organism>
<dbReference type="Gene3D" id="1.20.900.10">
    <property type="entry name" value="Dbl homology (DH) domain"/>
    <property type="match status" value="1"/>
</dbReference>
<feature type="region of interest" description="Disordered" evidence="1">
    <location>
        <begin position="566"/>
        <end position="675"/>
    </location>
</feature>
<evidence type="ECO:0000256" key="1">
    <source>
        <dbReference type="SAM" id="MobiDB-lite"/>
    </source>
</evidence>
<feature type="compositionally biased region" description="Basic and acidic residues" evidence="1">
    <location>
        <begin position="579"/>
        <end position="592"/>
    </location>
</feature>
<feature type="compositionally biased region" description="Low complexity" evidence="1">
    <location>
        <begin position="342"/>
        <end position="355"/>
    </location>
</feature>
<evidence type="ECO:0000313" key="4">
    <source>
        <dbReference type="Proteomes" id="UP000054097"/>
    </source>
</evidence>
<dbReference type="OrthoDB" id="660555at2759"/>
<reference evidence="4" key="2">
    <citation type="submission" date="2015-01" db="EMBL/GenBank/DDBJ databases">
        <title>Evolutionary Origins and Diversification of the Mycorrhizal Mutualists.</title>
        <authorList>
            <consortium name="DOE Joint Genome Institute"/>
            <consortium name="Mycorrhizal Genomics Consortium"/>
            <person name="Kohler A."/>
            <person name="Kuo A."/>
            <person name="Nagy L.G."/>
            <person name="Floudas D."/>
            <person name="Copeland A."/>
            <person name="Barry K.W."/>
            <person name="Cichocki N."/>
            <person name="Veneault-Fourrey C."/>
            <person name="LaButti K."/>
            <person name="Lindquist E.A."/>
            <person name="Lipzen A."/>
            <person name="Lundell T."/>
            <person name="Morin E."/>
            <person name="Murat C."/>
            <person name="Riley R."/>
            <person name="Ohm R."/>
            <person name="Sun H."/>
            <person name="Tunlid A."/>
            <person name="Henrissat B."/>
            <person name="Grigoriev I.V."/>
            <person name="Hibbett D.S."/>
            <person name="Martin F."/>
        </authorList>
    </citation>
    <scope>NUCLEOTIDE SEQUENCE [LARGE SCALE GENOMIC DNA]</scope>
    <source>
        <strain evidence="4">MAFF 305830</strain>
    </source>
</reference>
<sequence>MYPVPVDPLEMATVRTVIGHSSEGSRQSLDGIFPASISPPRAGTSLRKSVSEIGHGSVIYAPLSPEASVSSLEHLPHFPTQSEDPSREFIPREFAPPQVEKIPPPVPPKRPFSFKRALSFKRVAEHKSTSDIPSALDSFPLPSHRPSRSVDLGSQILTIPTVAVDENGRKRLRRRSTVANDPRDGSASPSIRRSRDRPLFMLSPDASESSLLSTNATATHSTSPVNSMAPSAMATRRRLTKRRPSQRSRSNLPTTVEVDTPKLETADPLATLSTPLPSFLPHSEQAPALPTPGTPGLPLSAPPTTGLRIPDIHSVNLDTRYQRHTPSTILMQSIPPVPPLPTQTQLPTPSASSSSDEAKSSYMTTKATTAIPPSAMRALRPSMPHRPSLERRASRRRWTLDIASEDIDENILKEELERLRLLGKPSGNPEANHTDPDWTLARKVLLSSREVILTERSYLNQITRFMADSASDPGTPPMLVKHLPLLISASQAFCNRLVEDPSAWGVSAAFITVEAVLEQVLVDYCQVVGQIILACQQQAATQKSPSSSHSRFPSLSKSRTSIANGANEFGKNFIPSSKSAEKVAGDDREKHPPVSAWNNGFDENAIGATGRGFPRTRSMPGKSSKGRRVSLPANASSTSIGTMTAPPTPNHAGGSSTHLATTPGPSPTDKRPIGNLATGKAKAITAADIAIAPPQRVTRYVMLYRDLLNGTPLTAPSRPLVQRALDGALRIAENCNRAQNFMNRKP</sequence>
<feature type="domain" description="DH" evidence="2">
    <location>
        <begin position="688"/>
        <end position="738"/>
    </location>
</feature>
<dbReference type="AlphaFoldDB" id="A0A0C2XSG4"/>
<dbReference type="HOGENOM" id="CLU_013028_0_0_1"/>
<dbReference type="Proteomes" id="UP000054097">
    <property type="component" value="Unassembled WGS sequence"/>
</dbReference>
<feature type="compositionally biased region" description="Polar residues" evidence="1">
    <location>
        <begin position="206"/>
        <end position="229"/>
    </location>
</feature>
<feature type="compositionally biased region" description="Low complexity" evidence="1">
    <location>
        <begin position="296"/>
        <end position="307"/>
    </location>
</feature>
<name>A0A0C2XSG4_SERVB</name>
<feature type="compositionally biased region" description="Basic residues" evidence="1">
    <location>
        <begin position="235"/>
        <end position="246"/>
    </location>
</feature>
<keyword evidence="4" id="KW-1185">Reference proteome</keyword>
<feature type="region of interest" description="Disordered" evidence="1">
    <location>
        <begin position="168"/>
        <end position="310"/>
    </location>
</feature>
<accession>A0A0C2XSG4</accession>
<feature type="compositionally biased region" description="Polar residues" evidence="1">
    <location>
        <begin position="633"/>
        <end position="642"/>
    </location>
</feature>
<protein>
    <recommendedName>
        <fullName evidence="2">DH domain-containing protein</fullName>
    </recommendedName>
</protein>
<dbReference type="InterPro" id="IPR035899">
    <property type="entry name" value="DBL_dom_sf"/>
</dbReference>
<dbReference type="InterPro" id="IPR000219">
    <property type="entry name" value="DH_dom"/>
</dbReference>
<dbReference type="SUPFAM" id="SSF48065">
    <property type="entry name" value="DBL homology domain (DH-domain)"/>
    <property type="match status" value="1"/>
</dbReference>
<proteinExistence type="predicted"/>
<dbReference type="STRING" id="933852.A0A0C2XSG4"/>
<dbReference type="EMBL" id="KN824281">
    <property type="protein sequence ID" value="KIM31892.1"/>
    <property type="molecule type" value="Genomic_DNA"/>
</dbReference>
<feature type="region of interest" description="Disordered" evidence="1">
    <location>
        <begin position="333"/>
        <end position="364"/>
    </location>
</feature>
<feature type="region of interest" description="Disordered" evidence="1">
    <location>
        <begin position="125"/>
        <end position="149"/>
    </location>
</feature>
<gene>
    <name evidence="3" type="ORF">M408DRAFT_240315</name>
</gene>
<dbReference type="PROSITE" id="PS50010">
    <property type="entry name" value="DH_2"/>
    <property type="match status" value="1"/>
</dbReference>
<dbReference type="GO" id="GO:0005085">
    <property type="term" value="F:guanyl-nucleotide exchange factor activity"/>
    <property type="evidence" value="ECO:0007669"/>
    <property type="project" value="InterPro"/>
</dbReference>
<evidence type="ECO:0000313" key="3">
    <source>
        <dbReference type="EMBL" id="KIM31892.1"/>
    </source>
</evidence>